<dbReference type="PANTHER" id="PTHR10625:SF19">
    <property type="entry name" value="HISTONE DEACETYLASE 12"/>
    <property type="match status" value="1"/>
</dbReference>
<dbReference type="EMBL" id="JACIET010000001">
    <property type="protein sequence ID" value="MBB4011420.1"/>
    <property type="molecule type" value="Genomic_DNA"/>
</dbReference>
<dbReference type="Proteomes" id="UP000561045">
    <property type="component" value="Unassembled WGS sequence"/>
</dbReference>
<gene>
    <name evidence="4" type="ORF">GGR36_000728</name>
</gene>
<evidence type="ECO:0000256" key="2">
    <source>
        <dbReference type="ARBA" id="ARBA00022801"/>
    </source>
</evidence>
<keyword evidence="2" id="KW-0378">Hydrolase</keyword>
<dbReference type="AlphaFoldDB" id="A0A840BEH3"/>
<comment type="caution">
    <text evidence="4">The sequence shown here is derived from an EMBL/GenBank/DDBJ whole genome shotgun (WGS) entry which is preliminary data.</text>
</comment>
<dbReference type="SUPFAM" id="SSF52768">
    <property type="entry name" value="Arginase/deacetylase"/>
    <property type="match status" value="1"/>
</dbReference>
<evidence type="ECO:0000259" key="3">
    <source>
        <dbReference type="Pfam" id="PF00850"/>
    </source>
</evidence>
<dbReference type="InterPro" id="IPR037138">
    <property type="entry name" value="His_deacetylse_dom_sf"/>
</dbReference>
<keyword evidence="5" id="KW-1185">Reference proteome</keyword>
<evidence type="ECO:0000313" key="4">
    <source>
        <dbReference type="EMBL" id="MBB4011420.1"/>
    </source>
</evidence>
<comment type="similarity">
    <text evidence="1">Belongs to the histone deacetylase family.</text>
</comment>
<organism evidence="4 5">
    <name type="scientific">Niveibacterium umoris</name>
    <dbReference type="NCBI Taxonomy" id="1193620"/>
    <lineage>
        <taxon>Bacteria</taxon>
        <taxon>Pseudomonadati</taxon>
        <taxon>Pseudomonadota</taxon>
        <taxon>Betaproteobacteria</taxon>
        <taxon>Rhodocyclales</taxon>
        <taxon>Rhodocyclaceae</taxon>
        <taxon>Niveibacterium</taxon>
    </lineage>
</organism>
<evidence type="ECO:0000313" key="5">
    <source>
        <dbReference type="Proteomes" id="UP000561045"/>
    </source>
</evidence>
<evidence type="ECO:0000256" key="1">
    <source>
        <dbReference type="ARBA" id="ARBA00005947"/>
    </source>
</evidence>
<dbReference type="GO" id="GO:0004407">
    <property type="term" value="F:histone deacetylase activity"/>
    <property type="evidence" value="ECO:0007669"/>
    <property type="project" value="InterPro"/>
</dbReference>
<protein>
    <submittedName>
        <fullName evidence="4">Acetoin utilization deacetylase AcuC-like enzyme</fullName>
    </submittedName>
</protein>
<dbReference type="CDD" id="cd09993">
    <property type="entry name" value="HDAC_classIV"/>
    <property type="match status" value="1"/>
</dbReference>
<dbReference type="GO" id="GO:0016787">
    <property type="term" value="F:hydrolase activity"/>
    <property type="evidence" value="ECO:0007669"/>
    <property type="project" value="UniProtKB-KW"/>
</dbReference>
<dbReference type="Gene3D" id="3.40.800.20">
    <property type="entry name" value="Histone deacetylase domain"/>
    <property type="match status" value="1"/>
</dbReference>
<dbReference type="InterPro" id="IPR023801">
    <property type="entry name" value="His_deacetylse_dom"/>
</dbReference>
<dbReference type="InterPro" id="IPR000286">
    <property type="entry name" value="HDACs"/>
</dbReference>
<name>A0A840BEH3_9RHOO</name>
<dbReference type="RefSeq" id="WP_183631961.1">
    <property type="nucleotide sequence ID" value="NZ_BAABLE010000011.1"/>
</dbReference>
<dbReference type="PANTHER" id="PTHR10625">
    <property type="entry name" value="HISTONE DEACETYLASE HDAC1-RELATED"/>
    <property type="match status" value="1"/>
</dbReference>
<feature type="domain" description="Histone deacetylase" evidence="3">
    <location>
        <begin position="17"/>
        <end position="282"/>
    </location>
</feature>
<dbReference type="PRINTS" id="PR01270">
    <property type="entry name" value="HDASUPER"/>
</dbReference>
<dbReference type="GO" id="GO:0040029">
    <property type="term" value="P:epigenetic regulation of gene expression"/>
    <property type="evidence" value="ECO:0007669"/>
    <property type="project" value="TreeGrafter"/>
</dbReference>
<proteinExistence type="inferred from homology"/>
<reference evidence="4 5" key="1">
    <citation type="submission" date="2020-08" db="EMBL/GenBank/DDBJ databases">
        <title>Genomic Encyclopedia of Type Strains, Phase IV (KMG-IV): sequencing the most valuable type-strain genomes for metagenomic binning, comparative biology and taxonomic classification.</title>
        <authorList>
            <person name="Goeker M."/>
        </authorList>
    </citation>
    <scope>NUCLEOTIDE SEQUENCE [LARGE SCALE GENOMIC DNA]</scope>
    <source>
        <strain evidence="4 5">DSM 106739</strain>
    </source>
</reference>
<dbReference type="InterPro" id="IPR044150">
    <property type="entry name" value="HDAC_classIV"/>
</dbReference>
<sequence length="312" mass="33621">MKLYYTDHFDLPLPPGHRFPMAKYRMLRDALHETARFSPQDFLVPDAASDEMLERAHARDYVKRVSEGRLSAQEQRRIGFPWTPAMVERSRRSVGATVAACRTALSEGCAANLAGGTHHAHADFGSGFCVFNDAAVAARTLLAETCISRIAVIDCDVHQGDGTAAILSGDASVFTFSIHGARNFPFRKQVSDLDIELPDDTGDAPYLAALANGLDQVFDRAKPQFVIYLAGADPYHDDRLGRLALSKEGLMARDVSVLSACTSTGTPVALAMAGGYANDISDTVSIYLATITTAQKVFSGGWRVTPSDVSCG</sequence>
<dbReference type="Pfam" id="PF00850">
    <property type="entry name" value="Hist_deacetyl"/>
    <property type="match status" value="1"/>
</dbReference>
<dbReference type="InterPro" id="IPR023696">
    <property type="entry name" value="Ureohydrolase_dom_sf"/>
</dbReference>
<accession>A0A840BEH3</accession>